<dbReference type="GO" id="GO:0003824">
    <property type="term" value="F:catalytic activity"/>
    <property type="evidence" value="ECO:0007669"/>
    <property type="project" value="InterPro"/>
</dbReference>
<reference evidence="3" key="1">
    <citation type="submission" date="2021-04" db="EMBL/GenBank/DDBJ databases">
        <authorList>
            <person name="Tunstrom K."/>
        </authorList>
    </citation>
    <scope>NUCLEOTIDE SEQUENCE</scope>
</reference>
<evidence type="ECO:0000313" key="4">
    <source>
        <dbReference type="Proteomes" id="UP000691718"/>
    </source>
</evidence>
<accession>A0A8S3XC61</accession>
<gene>
    <name evidence="3" type="ORF">PAPOLLO_LOCUS14462</name>
</gene>
<comment type="caution">
    <text evidence="3">The sequence shown here is derived from an EMBL/GenBank/DDBJ whole genome shotgun (WGS) entry which is preliminary data.</text>
</comment>
<keyword evidence="1" id="KW-0175">Coiled coil</keyword>
<evidence type="ECO:0000313" key="3">
    <source>
        <dbReference type="EMBL" id="CAG5004818.1"/>
    </source>
</evidence>
<name>A0A8S3XC61_PARAO</name>
<evidence type="ECO:0000256" key="1">
    <source>
        <dbReference type="SAM" id="Coils"/>
    </source>
</evidence>
<protein>
    <submittedName>
        <fullName evidence="3">(apollo) hypothetical protein</fullName>
    </submittedName>
</protein>
<dbReference type="AlphaFoldDB" id="A0A8S3XC61"/>
<dbReference type="InterPro" id="IPR005135">
    <property type="entry name" value="Endo/exonuclease/phosphatase"/>
</dbReference>
<sequence>MRRYNSENDVACLEGSITNDSVIMYGDSLRSLPDVSIHNSSRMIELEMQIEQLKQTLQAANTEVDNFILQNNDLQRELENCQMVIKSLRAIQTLGPEKIRGNYDIKMGTSYVDEIRRIVSKENRKFNILLGSIIYDNINDDKIFTINKELFNLAAVSENVRYLEINVKVKSINNKYLELKLLTENTTCDVLCLTETWTNELKLGVMTIEGFILVSYYNRMLFEHGGTATFVRHSLEYKIRHDIVKLSIEMNCELAAIEVKSSKLVIICVYRPDYDYLIFEDIMTKVIEKIGRENKRIVIAGDFNLNLLKPNNKVSKFLKLLSELKCKFVLNEPTRTKGKSSTCIDNFILNDDDDFQYHRGKVLDVKLSDHNVIELKYKLNSKYPKPKEKTEVRSRIISQENIKYFHYLFCKDFECVRKDVNLKLDANEKMNILIDYIQYWDYTAFPLKTIKPIKNKNKLTTKGILISRNNLQKLEILHNLYPDKIRKSNLNRYKRIYRKVLQTAQKLRNASRIKNFTNKIKTTWTIIKEQKNHVKTQRINKITKIKNHYGDIITNNKNMANSFNEFFCNRKM</sequence>
<feature type="coiled-coil region" evidence="1">
    <location>
        <begin position="43"/>
        <end position="91"/>
    </location>
</feature>
<proteinExistence type="predicted"/>
<dbReference type="PANTHER" id="PTHR33776">
    <property type="entry name" value="ENDO/EXONUCLEASE/PHOSPHATASE DOMAIN-CONTAINING PROTEIN"/>
    <property type="match status" value="1"/>
</dbReference>
<dbReference type="OrthoDB" id="6926625at2759"/>
<dbReference type="EMBL" id="CAJQZP010000975">
    <property type="protein sequence ID" value="CAG5004818.1"/>
    <property type="molecule type" value="Genomic_DNA"/>
</dbReference>
<organism evidence="3 4">
    <name type="scientific">Parnassius apollo</name>
    <name type="common">Apollo butterfly</name>
    <name type="synonym">Papilio apollo</name>
    <dbReference type="NCBI Taxonomy" id="110799"/>
    <lineage>
        <taxon>Eukaryota</taxon>
        <taxon>Metazoa</taxon>
        <taxon>Ecdysozoa</taxon>
        <taxon>Arthropoda</taxon>
        <taxon>Hexapoda</taxon>
        <taxon>Insecta</taxon>
        <taxon>Pterygota</taxon>
        <taxon>Neoptera</taxon>
        <taxon>Endopterygota</taxon>
        <taxon>Lepidoptera</taxon>
        <taxon>Glossata</taxon>
        <taxon>Ditrysia</taxon>
        <taxon>Papilionoidea</taxon>
        <taxon>Papilionidae</taxon>
        <taxon>Parnassiinae</taxon>
        <taxon>Parnassini</taxon>
        <taxon>Parnassius</taxon>
        <taxon>Parnassius</taxon>
    </lineage>
</organism>
<dbReference type="PANTHER" id="PTHR33776:SF4">
    <property type="entry name" value="ENDONUCLEASE_EXONUCLEASE_PHOSPHATASE DOMAIN-CONTAINING PROTEIN"/>
    <property type="match status" value="1"/>
</dbReference>
<feature type="domain" description="Endonuclease/exonuclease/phosphatase" evidence="2">
    <location>
        <begin position="187"/>
        <end position="370"/>
    </location>
</feature>
<evidence type="ECO:0000259" key="2">
    <source>
        <dbReference type="Pfam" id="PF03372"/>
    </source>
</evidence>
<keyword evidence="4" id="KW-1185">Reference proteome</keyword>
<dbReference type="Pfam" id="PF03372">
    <property type="entry name" value="Exo_endo_phos"/>
    <property type="match status" value="1"/>
</dbReference>
<dbReference type="Proteomes" id="UP000691718">
    <property type="component" value="Unassembled WGS sequence"/>
</dbReference>